<dbReference type="PANTHER" id="PTHR14003">
    <property type="entry name" value="TRANSCRIPTIONAL REPRESSOR PROTEIN YY"/>
    <property type="match status" value="1"/>
</dbReference>
<evidence type="ECO:0000256" key="2">
    <source>
        <dbReference type="ARBA" id="ARBA00022737"/>
    </source>
</evidence>
<feature type="domain" description="C2H2-type" evidence="6">
    <location>
        <begin position="13"/>
        <end position="42"/>
    </location>
</feature>
<evidence type="ECO:0000256" key="4">
    <source>
        <dbReference type="ARBA" id="ARBA00022833"/>
    </source>
</evidence>
<dbReference type="InterPro" id="IPR036236">
    <property type="entry name" value="Znf_C2H2_sf"/>
</dbReference>
<dbReference type="Pfam" id="PF00096">
    <property type="entry name" value="zf-C2H2"/>
    <property type="match status" value="1"/>
</dbReference>
<dbReference type="AlphaFoldDB" id="T0LD38"/>
<dbReference type="GO" id="GO:0000785">
    <property type="term" value="C:chromatin"/>
    <property type="evidence" value="ECO:0007669"/>
    <property type="project" value="TreeGrafter"/>
</dbReference>
<keyword evidence="1" id="KW-0479">Metal-binding</keyword>
<evidence type="ECO:0000313" key="7">
    <source>
        <dbReference type="EMBL" id="EQB62218.1"/>
    </source>
</evidence>
<keyword evidence="4" id="KW-0862">Zinc</keyword>
<dbReference type="OrthoDB" id="6365676at2759"/>
<feature type="domain" description="C2H2-type" evidence="6">
    <location>
        <begin position="43"/>
        <end position="67"/>
    </location>
</feature>
<dbReference type="FunFam" id="3.30.160.60:FF:001732">
    <property type="entry name" value="Zgc:162936"/>
    <property type="match status" value="1"/>
</dbReference>
<dbReference type="VEuPathDB" id="MicrosporidiaDB:NAPIS_ORF00211"/>
<dbReference type="Gene3D" id="3.30.160.60">
    <property type="entry name" value="Classic Zinc Finger"/>
    <property type="match status" value="1"/>
</dbReference>
<keyword evidence="2" id="KW-0677">Repeat</keyword>
<organism evidence="7 8">
    <name type="scientific">Vairimorpha apis BRL 01</name>
    <dbReference type="NCBI Taxonomy" id="1037528"/>
    <lineage>
        <taxon>Eukaryota</taxon>
        <taxon>Fungi</taxon>
        <taxon>Fungi incertae sedis</taxon>
        <taxon>Microsporidia</taxon>
        <taxon>Nosematidae</taxon>
        <taxon>Vairimorpha</taxon>
    </lineage>
</organism>
<dbReference type="SMART" id="SM00355">
    <property type="entry name" value="ZnF_C2H2"/>
    <property type="match status" value="2"/>
</dbReference>
<dbReference type="InterPro" id="IPR013087">
    <property type="entry name" value="Znf_C2H2_type"/>
</dbReference>
<dbReference type="GO" id="GO:0031519">
    <property type="term" value="C:PcG protein complex"/>
    <property type="evidence" value="ECO:0007669"/>
    <property type="project" value="TreeGrafter"/>
</dbReference>
<reference evidence="7 8" key="1">
    <citation type="journal article" date="2013" name="BMC Genomics">
        <title>Genome sequencing and comparative genomics of honey bee microsporidia, Nosema apis reveal novel insights into host-parasite interactions.</title>
        <authorList>
            <person name="Chen Yp."/>
            <person name="Pettis J.S."/>
            <person name="Zhao Y."/>
            <person name="Liu X."/>
            <person name="Tallon L.J."/>
            <person name="Sadzewicz L.D."/>
            <person name="Li R."/>
            <person name="Zheng H."/>
            <person name="Huang S."/>
            <person name="Zhang X."/>
            <person name="Hamilton M.C."/>
            <person name="Pernal S.F."/>
            <person name="Melathopoulos A.P."/>
            <person name="Yan X."/>
            <person name="Evans J.D."/>
        </authorList>
    </citation>
    <scope>NUCLEOTIDE SEQUENCE [LARGE SCALE GENOMIC DNA]</scope>
    <source>
        <strain evidence="7 8">BRL 01</strain>
    </source>
</reference>
<dbReference type="SUPFAM" id="SSF57667">
    <property type="entry name" value="beta-beta-alpha zinc fingers"/>
    <property type="match status" value="1"/>
</dbReference>
<keyword evidence="3 5" id="KW-0863">Zinc-finger</keyword>
<evidence type="ECO:0000259" key="6">
    <source>
        <dbReference type="PROSITE" id="PS50157"/>
    </source>
</evidence>
<sequence length="78" mass="9567">MFRYKVQDTTKMFLCPELNCDVELPSLSRIKRHYLIHTNLKPFKCLSDVCEKKFSRKDNMLQHYRTHCKVFYFVEINF</sequence>
<dbReference type="PANTHER" id="PTHR14003:SF19">
    <property type="entry name" value="YY2 TRANSCRIPTION FACTOR"/>
    <property type="match status" value="1"/>
</dbReference>
<evidence type="ECO:0000256" key="1">
    <source>
        <dbReference type="ARBA" id="ARBA00022723"/>
    </source>
</evidence>
<dbReference type="GO" id="GO:0000981">
    <property type="term" value="F:DNA-binding transcription factor activity, RNA polymerase II-specific"/>
    <property type="evidence" value="ECO:0007669"/>
    <property type="project" value="TreeGrafter"/>
</dbReference>
<proteinExistence type="predicted"/>
<dbReference type="GO" id="GO:0045893">
    <property type="term" value="P:positive regulation of DNA-templated transcription"/>
    <property type="evidence" value="ECO:0007669"/>
    <property type="project" value="UniProtKB-ARBA"/>
</dbReference>
<accession>T0LD38</accession>
<name>T0LD38_9MICR</name>
<dbReference type="GO" id="GO:0005667">
    <property type="term" value="C:transcription regulator complex"/>
    <property type="evidence" value="ECO:0007669"/>
    <property type="project" value="TreeGrafter"/>
</dbReference>
<dbReference type="PROSITE" id="PS50157">
    <property type="entry name" value="ZINC_FINGER_C2H2_2"/>
    <property type="match status" value="2"/>
</dbReference>
<evidence type="ECO:0000256" key="3">
    <source>
        <dbReference type="ARBA" id="ARBA00022771"/>
    </source>
</evidence>
<gene>
    <name evidence="7" type="ORF">NAPIS_ORF00211</name>
</gene>
<evidence type="ECO:0000256" key="5">
    <source>
        <dbReference type="PROSITE-ProRule" id="PRU00042"/>
    </source>
</evidence>
<dbReference type="HOGENOM" id="CLU_002678_42_25_1"/>
<dbReference type="Proteomes" id="UP000053780">
    <property type="component" value="Unassembled WGS sequence"/>
</dbReference>
<keyword evidence="8" id="KW-1185">Reference proteome</keyword>
<dbReference type="GO" id="GO:0000978">
    <property type="term" value="F:RNA polymerase II cis-regulatory region sequence-specific DNA binding"/>
    <property type="evidence" value="ECO:0007669"/>
    <property type="project" value="TreeGrafter"/>
</dbReference>
<dbReference type="EMBL" id="KE646952">
    <property type="protein sequence ID" value="EQB62218.1"/>
    <property type="molecule type" value="Genomic_DNA"/>
</dbReference>
<protein>
    <submittedName>
        <fullName evidence="7">Transcriptional activator</fullName>
    </submittedName>
</protein>
<dbReference type="GO" id="GO:0008270">
    <property type="term" value="F:zinc ion binding"/>
    <property type="evidence" value="ECO:0007669"/>
    <property type="project" value="UniProtKB-KW"/>
</dbReference>
<evidence type="ECO:0000313" key="8">
    <source>
        <dbReference type="Proteomes" id="UP000053780"/>
    </source>
</evidence>
<dbReference type="PROSITE" id="PS00028">
    <property type="entry name" value="ZINC_FINGER_C2H2_1"/>
    <property type="match status" value="2"/>
</dbReference>